<accession>A0ABQ0A7M9</accession>
<evidence type="ECO:0000259" key="6">
    <source>
        <dbReference type="Pfam" id="PF16331"/>
    </source>
</evidence>
<evidence type="ECO:0000313" key="7">
    <source>
        <dbReference type="EMBL" id="GAA6167652.1"/>
    </source>
</evidence>
<dbReference type="InterPro" id="IPR032519">
    <property type="entry name" value="YbgF_tri"/>
</dbReference>
<feature type="domain" description="Outer membrane lipoprotein BamD-like" evidence="5">
    <location>
        <begin position="143"/>
        <end position="257"/>
    </location>
</feature>
<evidence type="ECO:0000256" key="2">
    <source>
        <dbReference type="PROSITE-ProRule" id="PRU00339"/>
    </source>
</evidence>
<dbReference type="EMBL" id="BAABWN010000004">
    <property type="protein sequence ID" value="GAA6167652.1"/>
    <property type="molecule type" value="Genomic_DNA"/>
</dbReference>
<sequence>MVNPIRSTLWVFAATLSVAALPSNAQVKVIDSSPVTAAQTQTTAVAPVSPGADLLTRMELLQQEVLELRGLVEQQAFEIKRLKQQRLDDYTDLDQRISALLNGKAVPAINPGINPLPNQTQNTQPDLPNNQTAAAGTADIPSERQLYRQAIDLLLKQKDFQGSAQRLEQYLEYYPQGLFAPNSQYWLGEIHLSNGETEQAKSWFSKLLNDYPGHAKIPDAKFKLGKIHFEQGDTATARQLLVEVSQSGTAAAELARNFMAANQL</sequence>
<feature type="region of interest" description="Disordered" evidence="3">
    <location>
        <begin position="117"/>
        <end position="139"/>
    </location>
</feature>
<name>A0ABQ0A7M9_9GAMM</name>
<dbReference type="PROSITE" id="PS50005">
    <property type="entry name" value="TPR"/>
    <property type="match status" value="1"/>
</dbReference>
<protein>
    <submittedName>
        <fullName evidence="7">Tol-pal system protein YbgF</fullName>
    </submittedName>
</protein>
<evidence type="ECO:0000256" key="1">
    <source>
        <dbReference type="ARBA" id="ARBA00022729"/>
    </source>
</evidence>
<dbReference type="InterPro" id="IPR019734">
    <property type="entry name" value="TPR_rpt"/>
</dbReference>
<feature type="domain" description="YbgF trimerisation" evidence="6">
    <location>
        <begin position="52"/>
        <end position="103"/>
    </location>
</feature>
<evidence type="ECO:0000313" key="8">
    <source>
        <dbReference type="Proteomes" id="UP001465153"/>
    </source>
</evidence>
<feature type="repeat" description="TPR" evidence="2">
    <location>
        <begin position="181"/>
        <end position="214"/>
    </location>
</feature>
<dbReference type="SUPFAM" id="SSF48452">
    <property type="entry name" value="TPR-like"/>
    <property type="match status" value="1"/>
</dbReference>
<evidence type="ECO:0000259" key="5">
    <source>
        <dbReference type="Pfam" id="PF13525"/>
    </source>
</evidence>
<dbReference type="Proteomes" id="UP001465153">
    <property type="component" value="Unassembled WGS sequence"/>
</dbReference>
<keyword evidence="8" id="KW-1185">Reference proteome</keyword>
<dbReference type="RefSeq" id="WP_353302258.1">
    <property type="nucleotide sequence ID" value="NZ_BAABWN010000004.1"/>
</dbReference>
<evidence type="ECO:0000256" key="3">
    <source>
        <dbReference type="SAM" id="MobiDB-lite"/>
    </source>
</evidence>
<comment type="caution">
    <text evidence="7">The sequence shown here is derived from an EMBL/GenBank/DDBJ whole genome shotgun (WGS) entry which is preliminary data.</text>
</comment>
<evidence type="ECO:0000256" key="4">
    <source>
        <dbReference type="SAM" id="SignalP"/>
    </source>
</evidence>
<organism evidence="7 8">
    <name type="scientific">Sessilibacter corallicola</name>
    <dbReference type="NCBI Taxonomy" id="2904075"/>
    <lineage>
        <taxon>Bacteria</taxon>
        <taxon>Pseudomonadati</taxon>
        <taxon>Pseudomonadota</taxon>
        <taxon>Gammaproteobacteria</taxon>
        <taxon>Cellvibrionales</taxon>
        <taxon>Cellvibrionaceae</taxon>
        <taxon>Sessilibacter</taxon>
    </lineage>
</organism>
<gene>
    <name evidence="7" type="primary">ybgF</name>
    <name evidence="7" type="ORF">NBRC116591_14620</name>
</gene>
<keyword evidence="1 4" id="KW-0732">Signal</keyword>
<dbReference type="Pfam" id="PF13525">
    <property type="entry name" value="YfiO"/>
    <property type="match status" value="1"/>
</dbReference>
<proteinExistence type="predicted"/>
<dbReference type="InterPro" id="IPR011990">
    <property type="entry name" value="TPR-like_helical_dom_sf"/>
</dbReference>
<feature type="signal peptide" evidence="4">
    <location>
        <begin position="1"/>
        <end position="25"/>
    </location>
</feature>
<dbReference type="InterPro" id="IPR039565">
    <property type="entry name" value="BamD-like"/>
</dbReference>
<feature type="chain" id="PRO_5046337550" evidence="4">
    <location>
        <begin position="26"/>
        <end position="264"/>
    </location>
</feature>
<dbReference type="Gene3D" id="1.20.5.110">
    <property type="match status" value="1"/>
</dbReference>
<feature type="compositionally biased region" description="Polar residues" evidence="3">
    <location>
        <begin position="117"/>
        <end position="134"/>
    </location>
</feature>
<reference evidence="7 8" key="1">
    <citation type="submission" date="2024-04" db="EMBL/GenBank/DDBJ databases">
        <title>Draft genome sequence of Sessilibacter corallicola NBRC 116591.</title>
        <authorList>
            <person name="Miyakawa T."/>
            <person name="Kusuya Y."/>
            <person name="Miura T."/>
        </authorList>
    </citation>
    <scope>NUCLEOTIDE SEQUENCE [LARGE SCALE GENOMIC DNA]</scope>
    <source>
        <strain evidence="7 8">KU-00831-HH</strain>
    </source>
</reference>
<dbReference type="Gene3D" id="1.25.40.10">
    <property type="entry name" value="Tetratricopeptide repeat domain"/>
    <property type="match status" value="1"/>
</dbReference>
<dbReference type="Pfam" id="PF16331">
    <property type="entry name" value="TolA_bind_tri"/>
    <property type="match status" value="1"/>
</dbReference>
<keyword evidence="2" id="KW-0802">TPR repeat</keyword>